<evidence type="ECO:0000256" key="16">
    <source>
        <dbReference type="SAM" id="SignalP"/>
    </source>
</evidence>
<keyword evidence="10" id="KW-0832">Ubl conjugation</keyword>
<dbReference type="GO" id="GO:0005789">
    <property type="term" value="C:endoplasmic reticulum membrane"/>
    <property type="evidence" value="ECO:0007669"/>
    <property type="project" value="UniProtKB-SubCell"/>
</dbReference>
<evidence type="ECO:0000256" key="7">
    <source>
        <dbReference type="ARBA" id="ARBA00022692"/>
    </source>
</evidence>
<evidence type="ECO:0000256" key="5">
    <source>
        <dbReference type="ARBA" id="ARBA00014387"/>
    </source>
</evidence>
<dbReference type="AlphaFoldDB" id="A0AA85C0C9"/>
<proteinExistence type="inferred from homology"/>
<evidence type="ECO:0000256" key="13">
    <source>
        <dbReference type="ARBA" id="ARBA00023157"/>
    </source>
</evidence>
<dbReference type="Proteomes" id="UP000050791">
    <property type="component" value="Unassembled WGS sequence"/>
</dbReference>
<sequence>MNWVLVSFVIVFVKLALSCDEFDVRPVTYSSSEAVLSTETVILIEGEAKCKEKGSSNLYAELNGVLQPVARHIETDNFQVSFVFNHKDVPKGEYTVRFYNEKGVTAYLRSSKGGFVSGVPPVFTVTVRHKGISFKPVVYSETVALLTIMLIAFGAIITKNKF</sequence>
<dbReference type="PANTHER" id="PTHR12731:SF1">
    <property type="entry name" value="TRANSLOCON-ASSOCIATED PROTEIN SUBUNIT DELTA"/>
    <property type="match status" value="1"/>
</dbReference>
<evidence type="ECO:0000256" key="15">
    <source>
        <dbReference type="SAM" id="Phobius"/>
    </source>
</evidence>
<feature type="chain" id="PRO_5041661620" description="Translocon-associated protein subunit delta" evidence="16">
    <location>
        <begin position="19"/>
        <end position="162"/>
    </location>
</feature>
<name>A0AA85C0C9_9TREM</name>
<feature type="signal peptide" evidence="16">
    <location>
        <begin position="1"/>
        <end position="18"/>
    </location>
</feature>
<evidence type="ECO:0000256" key="1">
    <source>
        <dbReference type="ARBA" id="ARBA00002838"/>
    </source>
</evidence>
<keyword evidence="7 15" id="KW-0812">Transmembrane</keyword>
<comment type="subcellular location">
    <subcellularLocation>
        <location evidence="2">Endoplasmic reticulum membrane</location>
        <topology evidence="2">Single-pass type I membrane protein</topology>
    </subcellularLocation>
</comment>
<organism evidence="17 18">
    <name type="scientific">Schistosoma mattheei</name>
    <dbReference type="NCBI Taxonomy" id="31246"/>
    <lineage>
        <taxon>Eukaryota</taxon>
        <taxon>Metazoa</taxon>
        <taxon>Spiralia</taxon>
        <taxon>Lophotrochozoa</taxon>
        <taxon>Platyhelminthes</taxon>
        <taxon>Trematoda</taxon>
        <taxon>Digenea</taxon>
        <taxon>Strigeidida</taxon>
        <taxon>Schistosomatoidea</taxon>
        <taxon>Schistosomatidae</taxon>
        <taxon>Schistosoma</taxon>
    </lineage>
</organism>
<reference evidence="18" key="1">
    <citation type="submission" date="2023-11" db="UniProtKB">
        <authorList>
            <consortium name="WormBaseParasite"/>
        </authorList>
    </citation>
    <scope>IDENTIFICATION</scope>
</reference>
<comment type="function">
    <text evidence="1">TRAP proteins are part of a complex whose function is to bind calcium to the ER membrane and thereby regulate the retention of ER resident proteins.</text>
</comment>
<keyword evidence="8 16" id="KW-0732">Signal</keyword>
<evidence type="ECO:0000256" key="9">
    <source>
        <dbReference type="ARBA" id="ARBA00022824"/>
    </source>
</evidence>
<comment type="subunit">
    <text evidence="4">Heterotetramer of TRAP-alpha, TRAP-beta, TRAP-delta and TRAP-gamma.</text>
</comment>
<keyword evidence="9" id="KW-0256">Endoplasmic reticulum</keyword>
<feature type="transmembrane region" description="Helical" evidence="15">
    <location>
        <begin position="137"/>
        <end position="157"/>
    </location>
</feature>
<evidence type="ECO:0000256" key="10">
    <source>
        <dbReference type="ARBA" id="ARBA00022843"/>
    </source>
</evidence>
<keyword evidence="6" id="KW-1017">Isopeptide bond</keyword>
<dbReference type="PANTHER" id="PTHR12731">
    <property type="entry name" value="TRANSLOCON-ASSOCIATED PROTEIN, DELTA SUBUNIT"/>
    <property type="match status" value="1"/>
</dbReference>
<evidence type="ECO:0000313" key="17">
    <source>
        <dbReference type="Proteomes" id="UP000050791"/>
    </source>
</evidence>
<evidence type="ECO:0000256" key="6">
    <source>
        <dbReference type="ARBA" id="ARBA00022499"/>
    </source>
</evidence>
<dbReference type="InterPro" id="IPR008855">
    <property type="entry name" value="TRAP-delta"/>
</dbReference>
<evidence type="ECO:0000256" key="11">
    <source>
        <dbReference type="ARBA" id="ARBA00022989"/>
    </source>
</evidence>
<keyword evidence="11 15" id="KW-1133">Transmembrane helix</keyword>
<evidence type="ECO:0000256" key="12">
    <source>
        <dbReference type="ARBA" id="ARBA00023136"/>
    </source>
</evidence>
<evidence type="ECO:0000256" key="14">
    <source>
        <dbReference type="ARBA" id="ARBA00031791"/>
    </source>
</evidence>
<accession>A0AA85C0C9</accession>
<evidence type="ECO:0000256" key="4">
    <source>
        <dbReference type="ARBA" id="ARBA00011819"/>
    </source>
</evidence>
<keyword evidence="13" id="KW-1015">Disulfide bond</keyword>
<protein>
    <recommendedName>
        <fullName evidence="5">Translocon-associated protein subunit delta</fullName>
    </recommendedName>
    <alternativeName>
        <fullName evidence="14">Signal sequence receptor subunit delta</fullName>
    </alternativeName>
</protein>
<comment type="similarity">
    <text evidence="3">Belongs to the TRAP-delta family.</text>
</comment>
<dbReference type="Pfam" id="PF05404">
    <property type="entry name" value="TRAP-delta"/>
    <property type="match status" value="1"/>
</dbReference>
<evidence type="ECO:0000313" key="18">
    <source>
        <dbReference type="WBParaSite" id="SMTH1_89160.1"/>
    </source>
</evidence>
<evidence type="ECO:0000256" key="3">
    <source>
        <dbReference type="ARBA" id="ARBA00009294"/>
    </source>
</evidence>
<evidence type="ECO:0000256" key="8">
    <source>
        <dbReference type="ARBA" id="ARBA00022729"/>
    </source>
</evidence>
<keyword evidence="12 15" id="KW-0472">Membrane</keyword>
<evidence type="ECO:0000256" key="2">
    <source>
        <dbReference type="ARBA" id="ARBA00004115"/>
    </source>
</evidence>
<dbReference type="WBParaSite" id="SMTH1_89160.1">
    <property type="protein sequence ID" value="SMTH1_89160.1"/>
    <property type="gene ID" value="SMTH1_89160"/>
</dbReference>